<accession>A0AA38WKB2</accession>
<keyword evidence="4" id="KW-1017">Isopeptide bond</keyword>
<evidence type="ECO:0000256" key="4">
    <source>
        <dbReference type="ARBA" id="ARBA00022499"/>
    </source>
</evidence>
<feature type="compositionally biased region" description="Low complexity" evidence="10">
    <location>
        <begin position="33"/>
        <end position="48"/>
    </location>
</feature>
<sequence length="456" mass="51263">MATTMTDKASSQPLEPSSTPVTVNPSDHHPQMSSDYSTPRVSSSSSSSDYEKCREERIKQNLERMEKLGIYDLSLKMRSIKPNAIRKKNNNNENKTPNRCFPPLPSSVPTRRSSRLQNTPAVSYTEAVTSKKGKGENDHLILENSRPEVYTEEHEKLLGDTKTEWTLFVDGYGKDGKKIYDQVRGKTCHQCRQKTLGHRTHCIKCNLVQGQFCGDCLYMRYGENVLEAMQNPEWICPVCRGICNCSLCRQAKGWAPTGSLYRKISGLGYKSVAHFLIQTRRSDPSSENTEPRVCAKRSLPFSNENVESKDGVETGEKIEPLHDNVELESGQEPENKKLDVGFESGVTKDEKLSELRSSDELSCNDLKLESGRESEDKNLGVDVGGGEMENLKRVMESDETPCKNVELENGKADNEVKNCVVTPKTRSTAQKKRRRVVEPVSENSIAGRLRSRRKCT</sequence>
<feature type="region of interest" description="Disordered" evidence="10">
    <location>
        <begin position="1"/>
        <end position="54"/>
    </location>
</feature>
<feature type="region of interest" description="Disordered" evidence="10">
    <location>
        <begin position="82"/>
        <end position="140"/>
    </location>
</feature>
<evidence type="ECO:0000256" key="2">
    <source>
        <dbReference type="ARBA" id="ARBA00004496"/>
    </source>
</evidence>
<evidence type="ECO:0000256" key="10">
    <source>
        <dbReference type="SAM" id="MobiDB-lite"/>
    </source>
</evidence>
<evidence type="ECO:0000256" key="5">
    <source>
        <dbReference type="ARBA" id="ARBA00022553"/>
    </source>
</evidence>
<dbReference type="InterPro" id="IPR040221">
    <property type="entry name" value="CDCA7/CDA7L"/>
</dbReference>
<protein>
    <recommendedName>
        <fullName evidence="11">Zinc-finger domain-containing protein</fullName>
    </recommendedName>
</protein>
<dbReference type="PANTHER" id="PTHR31169:SF23">
    <property type="entry name" value="OS03G0572250 PROTEIN"/>
    <property type="match status" value="1"/>
</dbReference>
<evidence type="ECO:0000313" key="12">
    <source>
        <dbReference type="EMBL" id="KAJ9564097.1"/>
    </source>
</evidence>
<gene>
    <name evidence="12" type="ORF">OSB04_000063</name>
</gene>
<feature type="region of interest" description="Disordered" evidence="10">
    <location>
        <begin position="305"/>
        <end position="343"/>
    </location>
</feature>
<reference evidence="12" key="1">
    <citation type="submission" date="2023-03" db="EMBL/GenBank/DDBJ databases">
        <title>Chromosome-scale reference genome and RAD-based genetic map of yellow starthistle (Centaurea solstitialis) reveal putative structural variation and QTLs associated with invader traits.</title>
        <authorList>
            <person name="Reatini B."/>
            <person name="Cang F.A."/>
            <person name="Jiang Q."/>
            <person name="Mckibben M.T.W."/>
            <person name="Barker M.S."/>
            <person name="Rieseberg L.H."/>
            <person name="Dlugosch K.M."/>
        </authorList>
    </citation>
    <scope>NUCLEOTIDE SEQUENCE</scope>
    <source>
        <strain evidence="12">CAN-66</strain>
        <tissue evidence="12">Leaf</tissue>
    </source>
</reference>
<organism evidence="12 13">
    <name type="scientific">Centaurea solstitialis</name>
    <name type="common">yellow star-thistle</name>
    <dbReference type="NCBI Taxonomy" id="347529"/>
    <lineage>
        <taxon>Eukaryota</taxon>
        <taxon>Viridiplantae</taxon>
        <taxon>Streptophyta</taxon>
        <taxon>Embryophyta</taxon>
        <taxon>Tracheophyta</taxon>
        <taxon>Spermatophyta</taxon>
        <taxon>Magnoliopsida</taxon>
        <taxon>eudicotyledons</taxon>
        <taxon>Gunneridae</taxon>
        <taxon>Pentapetalae</taxon>
        <taxon>asterids</taxon>
        <taxon>campanulids</taxon>
        <taxon>Asterales</taxon>
        <taxon>Asteraceae</taxon>
        <taxon>Carduoideae</taxon>
        <taxon>Cardueae</taxon>
        <taxon>Centaureinae</taxon>
        <taxon>Centaurea</taxon>
    </lineage>
</organism>
<evidence type="ECO:0000259" key="11">
    <source>
        <dbReference type="Pfam" id="PF10497"/>
    </source>
</evidence>
<feature type="domain" description="Zinc-finger" evidence="11">
    <location>
        <begin position="180"/>
        <end position="276"/>
    </location>
</feature>
<keyword evidence="3" id="KW-0963">Cytoplasm</keyword>
<keyword evidence="13" id="KW-1185">Reference proteome</keyword>
<comment type="subcellular location">
    <subcellularLocation>
        <location evidence="2">Cytoplasm</location>
    </subcellularLocation>
    <subcellularLocation>
        <location evidence="1">Nucleus</location>
    </subcellularLocation>
</comment>
<evidence type="ECO:0000313" key="13">
    <source>
        <dbReference type="Proteomes" id="UP001172457"/>
    </source>
</evidence>
<evidence type="ECO:0000256" key="3">
    <source>
        <dbReference type="ARBA" id="ARBA00022490"/>
    </source>
</evidence>
<keyword evidence="8" id="KW-0804">Transcription</keyword>
<dbReference type="GO" id="GO:0006355">
    <property type="term" value="P:regulation of DNA-templated transcription"/>
    <property type="evidence" value="ECO:0007669"/>
    <property type="project" value="InterPro"/>
</dbReference>
<name>A0AA38WKB2_9ASTR</name>
<keyword evidence="5" id="KW-0597">Phosphoprotein</keyword>
<evidence type="ECO:0000256" key="7">
    <source>
        <dbReference type="ARBA" id="ARBA00023015"/>
    </source>
</evidence>
<dbReference type="AlphaFoldDB" id="A0AA38WKB2"/>
<evidence type="ECO:0000256" key="8">
    <source>
        <dbReference type="ARBA" id="ARBA00023163"/>
    </source>
</evidence>
<evidence type="ECO:0000256" key="1">
    <source>
        <dbReference type="ARBA" id="ARBA00004123"/>
    </source>
</evidence>
<dbReference type="GO" id="GO:0005737">
    <property type="term" value="C:cytoplasm"/>
    <property type="evidence" value="ECO:0007669"/>
    <property type="project" value="UniProtKB-SubCell"/>
</dbReference>
<dbReference type="InterPro" id="IPR018866">
    <property type="entry name" value="Znf-4CXXC_R1"/>
</dbReference>
<dbReference type="Proteomes" id="UP001172457">
    <property type="component" value="Chromosome 1"/>
</dbReference>
<evidence type="ECO:0000256" key="9">
    <source>
        <dbReference type="ARBA" id="ARBA00023242"/>
    </source>
</evidence>
<keyword evidence="9" id="KW-0539">Nucleus</keyword>
<feature type="compositionally biased region" description="Polar residues" evidence="10">
    <location>
        <begin position="107"/>
        <end position="128"/>
    </location>
</feature>
<dbReference type="GO" id="GO:0005634">
    <property type="term" value="C:nucleus"/>
    <property type="evidence" value="ECO:0007669"/>
    <property type="project" value="UniProtKB-SubCell"/>
</dbReference>
<feature type="compositionally biased region" description="Basic and acidic residues" evidence="10">
    <location>
        <begin position="306"/>
        <end position="325"/>
    </location>
</feature>
<feature type="compositionally biased region" description="Basic and acidic residues" evidence="10">
    <location>
        <begin position="333"/>
        <end position="343"/>
    </location>
</feature>
<keyword evidence="6" id="KW-0832">Ubl conjugation</keyword>
<evidence type="ECO:0000256" key="6">
    <source>
        <dbReference type="ARBA" id="ARBA00022843"/>
    </source>
</evidence>
<proteinExistence type="predicted"/>
<feature type="region of interest" description="Disordered" evidence="10">
    <location>
        <begin position="423"/>
        <end position="456"/>
    </location>
</feature>
<dbReference type="PANTHER" id="PTHR31169">
    <property type="entry name" value="OS05G0300700 PROTEIN"/>
    <property type="match status" value="1"/>
</dbReference>
<comment type="caution">
    <text evidence="12">The sequence shown here is derived from an EMBL/GenBank/DDBJ whole genome shotgun (WGS) entry which is preliminary data.</text>
</comment>
<feature type="compositionally biased region" description="Polar residues" evidence="10">
    <location>
        <begin position="1"/>
        <end position="25"/>
    </location>
</feature>
<dbReference type="Pfam" id="PF10497">
    <property type="entry name" value="zf-4CXXC_R1"/>
    <property type="match status" value="1"/>
</dbReference>
<dbReference type="EMBL" id="JARYMX010000001">
    <property type="protein sequence ID" value="KAJ9564097.1"/>
    <property type="molecule type" value="Genomic_DNA"/>
</dbReference>
<keyword evidence="7" id="KW-0805">Transcription regulation</keyword>